<reference evidence="1" key="1">
    <citation type="submission" date="2012-04" db="EMBL/GenBank/DDBJ databases">
        <title>The Genome Sequence of Loa loa.</title>
        <authorList>
            <consortium name="The Broad Institute Genome Sequencing Platform"/>
            <consortium name="Broad Institute Genome Sequencing Center for Infectious Disease"/>
            <person name="Nutman T.B."/>
            <person name="Fink D.L."/>
            <person name="Russ C."/>
            <person name="Young S."/>
            <person name="Zeng Q."/>
            <person name="Gargeya S."/>
            <person name="Alvarado L."/>
            <person name="Berlin A."/>
            <person name="Chapman S.B."/>
            <person name="Chen Z."/>
            <person name="Freedman E."/>
            <person name="Gellesch M."/>
            <person name="Goldberg J."/>
            <person name="Griggs A."/>
            <person name="Gujja S."/>
            <person name="Heilman E.R."/>
            <person name="Heiman D."/>
            <person name="Howarth C."/>
            <person name="Mehta T."/>
            <person name="Neiman D."/>
            <person name="Pearson M."/>
            <person name="Roberts A."/>
            <person name="Saif S."/>
            <person name="Shea T."/>
            <person name="Shenoy N."/>
            <person name="Sisk P."/>
            <person name="Stolte C."/>
            <person name="Sykes S."/>
            <person name="White J."/>
            <person name="Yandava C."/>
            <person name="Haas B."/>
            <person name="Henn M.R."/>
            <person name="Nusbaum C."/>
            <person name="Birren B."/>
        </authorList>
    </citation>
    <scope>NUCLEOTIDE SEQUENCE [LARGE SCALE GENOMIC DNA]</scope>
</reference>
<accession>A0A1S0TSC7</accession>
<dbReference type="EMBL" id="JH712472">
    <property type="protein sequence ID" value="EFO19013.2"/>
    <property type="molecule type" value="Genomic_DNA"/>
</dbReference>
<proteinExistence type="predicted"/>
<organism evidence="1">
    <name type="scientific">Loa loa</name>
    <name type="common">Eye worm</name>
    <name type="synonym">Filaria loa</name>
    <dbReference type="NCBI Taxonomy" id="7209"/>
    <lineage>
        <taxon>Eukaryota</taxon>
        <taxon>Metazoa</taxon>
        <taxon>Ecdysozoa</taxon>
        <taxon>Nematoda</taxon>
        <taxon>Chromadorea</taxon>
        <taxon>Rhabditida</taxon>
        <taxon>Spirurina</taxon>
        <taxon>Spiruromorpha</taxon>
        <taxon>Filarioidea</taxon>
        <taxon>Onchocercidae</taxon>
        <taxon>Loa</taxon>
    </lineage>
</organism>
<dbReference type="RefSeq" id="XP_003145058.2">
    <property type="nucleotide sequence ID" value="XM_003145010.2"/>
</dbReference>
<evidence type="ECO:0000313" key="1">
    <source>
        <dbReference type="EMBL" id="EFO19013.2"/>
    </source>
</evidence>
<dbReference type="GeneID" id="9946921"/>
<protein>
    <submittedName>
        <fullName evidence="1">Uncharacterized protein</fullName>
    </submittedName>
</protein>
<dbReference type="KEGG" id="loa:LOAG_09483"/>
<dbReference type="CTD" id="9946921"/>
<name>A0A1S0TSC7_LOALO</name>
<sequence length="79" mass="9420">MVFNRIDFTVATVFVPYQPHNGYGCVPYRLHNGYGLRTVSASRWLRFMHRIDFMMVLVFDCINIHKSLQSLHRNHLFFS</sequence>
<dbReference type="AlphaFoldDB" id="A0A1S0TSC7"/>
<gene>
    <name evidence="1" type="ORF">LOAG_09483</name>
</gene>
<dbReference type="InParanoid" id="A0A1S0TSC7"/>